<dbReference type="Proteomes" id="UP001165080">
    <property type="component" value="Unassembled WGS sequence"/>
</dbReference>
<dbReference type="SMART" id="SM00220">
    <property type="entry name" value="S_TKc"/>
    <property type="match status" value="1"/>
</dbReference>
<evidence type="ECO:0000256" key="8">
    <source>
        <dbReference type="SAM" id="MobiDB-lite"/>
    </source>
</evidence>
<feature type="region of interest" description="Disordered" evidence="8">
    <location>
        <begin position="1"/>
        <end position="47"/>
    </location>
</feature>
<evidence type="ECO:0000256" key="1">
    <source>
        <dbReference type="ARBA" id="ARBA00008832"/>
    </source>
</evidence>
<sequence length="642" mass="71124">MASYAQDQGQREALHHQSAHAQQHQTQNGQRQPGPPPPTGPSPTDYCSFLNGYNETKRYTVLNLIGKGSYGVVCAAKDNLTGEVVAIKKIQNVFDNVADAHRILREITLLRLLKHPDIVEIKHIMLPADPNTFKDLYVVFELMESDLHTVIGANDDLTRDHHKVFLYQLLRGLNFMHNNSVLHRDLKPKNILANSNCKLKICDFGLARPIMGSMTALTPVLWTDYVATRWYRAPELCGCFYGRYTSAVDMWSIGCIFAEVLLGKPLFPGRDAVSQLQLITDLLGKPPPAVVDAITNPRARKFLQGLPYKEPRPLTSKFPNADPLALDLLARLLAFDPADRPSAQEALSHPYFQGLPEVRQETVPVAANFGFENWSRLSELDVRHLIYWEALQYHPHVRKAYEAQLAAVRSGQGGFGVRLPCPTASPYTMPTTPADSVATQFLRQQCDSTDSQDSAESDMSGAMAAAPPPPAMHQAFLGAPPPPQAAAAAIGAPGVMPGSAVGQQMWRYPAIPPQQKPLLQPYAEMHQPVLQAFAEVHPQMMPPPPPPPSAFSEMHYYAAAAHGSYPHPGAHPAAAPPPPHFQDPMMGPGPYHHRPQQHPQQQQQLQQQQQQLQQQQQQQRTTPKYASSYGNVGPHFRAPYPY</sequence>
<comment type="similarity">
    <text evidence="1">Belongs to the protein kinase superfamily. CMGC Ser/Thr protein kinase family. MAP kinase subfamily.</text>
</comment>
<dbReference type="InterPro" id="IPR011009">
    <property type="entry name" value="Kinase-like_dom_sf"/>
</dbReference>
<dbReference type="AlphaFoldDB" id="A0A9W6EZV2"/>
<reference evidence="10 11" key="1">
    <citation type="journal article" date="2023" name="Commun. Biol.">
        <title>Reorganization of the ancestral sex-determining regions during the evolution of trioecy in Pleodorina starrii.</title>
        <authorList>
            <person name="Takahashi K."/>
            <person name="Suzuki S."/>
            <person name="Kawai-Toyooka H."/>
            <person name="Yamamoto K."/>
            <person name="Hamaji T."/>
            <person name="Ootsuki R."/>
            <person name="Yamaguchi H."/>
            <person name="Kawachi M."/>
            <person name="Higashiyama T."/>
            <person name="Nozaki H."/>
        </authorList>
    </citation>
    <scope>NUCLEOTIDE SEQUENCE [LARGE SCALE GENOMIC DNA]</scope>
    <source>
        <strain evidence="10 11">NIES-4479</strain>
    </source>
</reference>
<evidence type="ECO:0000256" key="2">
    <source>
        <dbReference type="ARBA" id="ARBA00022527"/>
    </source>
</evidence>
<dbReference type="PROSITE" id="PS50011">
    <property type="entry name" value="PROTEIN_KINASE_DOM"/>
    <property type="match status" value="1"/>
</dbReference>
<feature type="domain" description="Protein kinase" evidence="9">
    <location>
        <begin position="59"/>
        <end position="352"/>
    </location>
</feature>
<keyword evidence="6 7" id="KW-0067">ATP-binding</keyword>
<dbReference type="OrthoDB" id="2396at2759"/>
<comment type="caution">
    <text evidence="10">The sequence shown here is derived from an EMBL/GenBank/DDBJ whole genome shotgun (WGS) entry which is preliminary data.</text>
</comment>
<feature type="compositionally biased region" description="Polar residues" evidence="8">
    <location>
        <begin position="621"/>
        <end position="630"/>
    </location>
</feature>
<dbReference type="Gene3D" id="1.10.510.10">
    <property type="entry name" value="Transferase(Phosphotransferase) domain 1"/>
    <property type="match status" value="1"/>
</dbReference>
<organism evidence="10 11">
    <name type="scientific">Pleodorina starrii</name>
    <dbReference type="NCBI Taxonomy" id="330485"/>
    <lineage>
        <taxon>Eukaryota</taxon>
        <taxon>Viridiplantae</taxon>
        <taxon>Chlorophyta</taxon>
        <taxon>core chlorophytes</taxon>
        <taxon>Chlorophyceae</taxon>
        <taxon>CS clade</taxon>
        <taxon>Chlamydomonadales</taxon>
        <taxon>Volvocaceae</taxon>
        <taxon>Pleodorina</taxon>
    </lineage>
</organism>
<dbReference type="PANTHER" id="PTHR24055">
    <property type="entry name" value="MITOGEN-ACTIVATED PROTEIN KINASE"/>
    <property type="match status" value="1"/>
</dbReference>
<dbReference type="InterPro" id="IPR003527">
    <property type="entry name" value="MAP_kinase_CS"/>
</dbReference>
<proteinExistence type="inferred from homology"/>
<dbReference type="SUPFAM" id="SSF56112">
    <property type="entry name" value="Protein kinase-like (PK-like)"/>
    <property type="match status" value="1"/>
</dbReference>
<feature type="region of interest" description="Disordered" evidence="8">
    <location>
        <begin position="446"/>
        <end position="467"/>
    </location>
</feature>
<evidence type="ECO:0000256" key="5">
    <source>
        <dbReference type="ARBA" id="ARBA00022777"/>
    </source>
</evidence>
<dbReference type="InterPro" id="IPR050117">
    <property type="entry name" value="MAPK"/>
</dbReference>
<dbReference type="InterPro" id="IPR000719">
    <property type="entry name" value="Prot_kinase_dom"/>
</dbReference>
<keyword evidence="11" id="KW-1185">Reference proteome</keyword>
<evidence type="ECO:0000313" key="10">
    <source>
        <dbReference type="EMBL" id="GLC51448.1"/>
    </source>
</evidence>
<keyword evidence="3" id="KW-0808">Transferase</keyword>
<feature type="compositionally biased region" description="Low complexity" evidence="8">
    <location>
        <begin position="19"/>
        <end position="32"/>
    </location>
</feature>
<gene>
    <name evidence="10" type="primary">PLEST009526</name>
    <name evidence="10" type="ORF">PLESTB_000503500</name>
</gene>
<evidence type="ECO:0000259" key="9">
    <source>
        <dbReference type="PROSITE" id="PS50011"/>
    </source>
</evidence>
<dbReference type="PROSITE" id="PS00107">
    <property type="entry name" value="PROTEIN_KINASE_ATP"/>
    <property type="match status" value="1"/>
</dbReference>
<keyword evidence="2" id="KW-0723">Serine/threonine-protein kinase</keyword>
<dbReference type="PROSITE" id="PS01351">
    <property type="entry name" value="MAPK"/>
    <property type="match status" value="1"/>
</dbReference>
<evidence type="ECO:0000256" key="7">
    <source>
        <dbReference type="PROSITE-ProRule" id="PRU10141"/>
    </source>
</evidence>
<dbReference type="GO" id="GO:0004707">
    <property type="term" value="F:MAP kinase activity"/>
    <property type="evidence" value="ECO:0007669"/>
    <property type="project" value="InterPro"/>
</dbReference>
<keyword evidence="5" id="KW-0418">Kinase</keyword>
<dbReference type="FunFam" id="3.30.200.20:FF:000046">
    <property type="entry name" value="Mitogen-activated protein kinase"/>
    <property type="match status" value="1"/>
</dbReference>
<dbReference type="Pfam" id="PF00069">
    <property type="entry name" value="Pkinase"/>
    <property type="match status" value="1"/>
</dbReference>
<feature type="compositionally biased region" description="Low complexity" evidence="8">
    <location>
        <begin position="597"/>
        <end position="620"/>
    </location>
</feature>
<accession>A0A9W6EZV2</accession>
<dbReference type="GO" id="GO:0005524">
    <property type="term" value="F:ATP binding"/>
    <property type="evidence" value="ECO:0007669"/>
    <property type="project" value="UniProtKB-UniRule"/>
</dbReference>
<evidence type="ECO:0000256" key="4">
    <source>
        <dbReference type="ARBA" id="ARBA00022741"/>
    </source>
</evidence>
<dbReference type="InterPro" id="IPR017441">
    <property type="entry name" value="Protein_kinase_ATP_BS"/>
</dbReference>
<evidence type="ECO:0000313" key="11">
    <source>
        <dbReference type="Proteomes" id="UP001165080"/>
    </source>
</evidence>
<evidence type="ECO:0000256" key="3">
    <source>
        <dbReference type="ARBA" id="ARBA00022679"/>
    </source>
</evidence>
<evidence type="ECO:0000256" key="6">
    <source>
        <dbReference type="ARBA" id="ARBA00022840"/>
    </source>
</evidence>
<feature type="binding site" evidence="7">
    <location>
        <position position="89"/>
    </location>
    <ligand>
        <name>ATP</name>
        <dbReference type="ChEBI" id="CHEBI:30616"/>
    </ligand>
</feature>
<dbReference type="EMBL" id="BRXU01000004">
    <property type="protein sequence ID" value="GLC51448.1"/>
    <property type="molecule type" value="Genomic_DNA"/>
</dbReference>
<protein>
    <recommendedName>
        <fullName evidence="9">Protein kinase domain-containing protein</fullName>
    </recommendedName>
</protein>
<keyword evidence="4 7" id="KW-0547">Nucleotide-binding</keyword>
<feature type="region of interest" description="Disordered" evidence="8">
    <location>
        <begin position="567"/>
        <end position="642"/>
    </location>
</feature>
<dbReference type="FunFam" id="1.10.510.10:FF:000098">
    <property type="entry name" value="Mitogen-activated protein kinase 1"/>
    <property type="match status" value="1"/>
</dbReference>
<dbReference type="Gene3D" id="3.30.200.20">
    <property type="entry name" value="Phosphorylase Kinase, domain 1"/>
    <property type="match status" value="1"/>
</dbReference>
<name>A0A9W6EZV2_9CHLO</name>